<evidence type="ECO:0000256" key="2">
    <source>
        <dbReference type="ARBA" id="ARBA00004496"/>
    </source>
</evidence>
<evidence type="ECO:0000259" key="12">
    <source>
        <dbReference type="PROSITE" id="PS51186"/>
    </source>
</evidence>
<keyword evidence="6" id="KW-0963">Cytoplasm</keyword>
<dbReference type="EMBL" id="LN483167">
    <property type="protein sequence ID" value="CDZ97170.1"/>
    <property type="molecule type" value="Genomic_DNA"/>
</dbReference>
<organism evidence="13">
    <name type="scientific">Phaffia rhodozyma</name>
    <name type="common">Yeast</name>
    <name type="synonym">Xanthophyllomyces dendrorhous</name>
    <dbReference type="NCBI Taxonomy" id="264483"/>
    <lineage>
        <taxon>Eukaryota</taxon>
        <taxon>Fungi</taxon>
        <taxon>Dikarya</taxon>
        <taxon>Basidiomycota</taxon>
        <taxon>Agaricomycotina</taxon>
        <taxon>Tremellomycetes</taxon>
        <taxon>Cystofilobasidiales</taxon>
        <taxon>Mrakiaceae</taxon>
        <taxon>Phaffia</taxon>
    </lineage>
</organism>
<dbReference type="SUPFAM" id="SSF55729">
    <property type="entry name" value="Acyl-CoA N-acyltransferases (Nat)"/>
    <property type="match status" value="1"/>
</dbReference>
<keyword evidence="7 13" id="KW-0808">Transferase</keyword>
<comment type="subcellular location">
    <subcellularLocation>
        <location evidence="2">Cytoplasm</location>
    </subcellularLocation>
    <subcellularLocation>
        <location evidence="1">Nucleus</location>
    </subcellularLocation>
</comment>
<accession>A0A0F7SFS1</accession>
<proteinExistence type="inferred from homology"/>
<dbReference type="InterPro" id="IPR000182">
    <property type="entry name" value="GNAT_dom"/>
</dbReference>
<keyword evidence="9" id="KW-0012">Acyltransferase</keyword>
<dbReference type="PANTHER" id="PTHR20531:SF1">
    <property type="entry name" value="N-ALPHA-ACETYLTRANSFERASE 40"/>
    <property type="match status" value="1"/>
</dbReference>
<comment type="similarity">
    <text evidence="3">Belongs to the acetyltransferase family. NAA40 subfamily.</text>
</comment>
<dbReference type="InterPro" id="IPR039949">
    <property type="entry name" value="NAA40"/>
</dbReference>
<evidence type="ECO:0000256" key="7">
    <source>
        <dbReference type="ARBA" id="ARBA00022679"/>
    </source>
</evidence>
<dbReference type="GO" id="GO:0010485">
    <property type="term" value="F:histone H4 acetyltransferase activity"/>
    <property type="evidence" value="ECO:0007669"/>
    <property type="project" value="InterPro"/>
</dbReference>
<feature type="domain" description="N-acetyltransferase" evidence="12">
    <location>
        <begin position="60"/>
        <end position="209"/>
    </location>
</feature>
<evidence type="ECO:0000256" key="1">
    <source>
        <dbReference type="ARBA" id="ARBA00004123"/>
    </source>
</evidence>
<evidence type="ECO:0000256" key="6">
    <source>
        <dbReference type="ARBA" id="ARBA00022490"/>
    </source>
</evidence>
<comment type="catalytic activity">
    <reaction evidence="11">
        <text>N-terminal L-seryl-[histone H4] + acetyl-CoA = N-terminal N(alpha)-acetyl-L-seryl-[histone H4] + CoA + H(+)</text>
        <dbReference type="Rhea" id="RHEA:50596"/>
        <dbReference type="Rhea" id="RHEA-COMP:12740"/>
        <dbReference type="Rhea" id="RHEA-COMP:12743"/>
        <dbReference type="ChEBI" id="CHEBI:15378"/>
        <dbReference type="ChEBI" id="CHEBI:57287"/>
        <dbReference type="ChEBI" id="CHEBI:57288"/>
        <dbReference type="ChEBI" id="CHEBI:64738"/>
        <dbReference type="ChEBI" id="CHEBI:83690"/>
        <dbReference type="EC" id="2.3.1.257"/>
    </reaction>
</comment>
<dbReference type="GO" id="GO:0005737">
    <property type="term" value="C:cytoplasm"/>
    <property type="evidence" value="ECO:0007669"/>
    <property type="project" value="UniProtKB-SubCell"/>
</dbReference>
<sequence>MSSEELSASSSASLVASAQKLSTVEILQYISEVSLPSSSQGQHEFKTIVRKAPFLQTEQDEIFSIFSTNMRQLYVNSAFGWNPTSKKKELFHKSSRYAIVREVKSNMMAGYIMFRFDQEERLDDELDPVVYIYELSVNPKFQRSGLGRYLVNAAGEIGKKTNMRKMVLTLLKANAKASTFYESIGFMIDPISPSQFPDHESVDYEILSKTI</sequence>
<dbReference type="InterPro" id="IPR016181">
    <property type="entry name" value="Acyl_CoA_acyltransferase"/>
</dbReference>
<evidence type="ECO:0000313" key="13">
    <source>
        <dbReference type="EMBL" id="CDZ97170.1"/>
    </source>
</evidence>
<evidence type="ECO:0000256" key="4">
    <source>
        <dbReference type="ARBA" id="ARBA00012950"/>
    </source>
</evidence>
<dbReference type="PANTHER" id="PTHR20531">
    <property type="entry name" value="N-ALPHA-ACETYLTRANSFERASE 40"/>
    <property type="match status" value="1"/>
</dbReference>
<evidence type="ECO:0000256" key="9">
    <source>
        <dbReference type="ARBA" id="ARBA00023315"/>
    </source>
</evidence>
<evidence type="ECO:0000256" key="10">
    <source>
        <dbReference type="ARBA" id="ARBA00047821"/>
    </source>
</evidence>
<evidence type="ECO:0000256" key="11">
    <source>
        <dbReference type="ARBA" id="ARBA00049524"/>
    </source>
</evidence>
<comment type="catalytic activity">
    <reaction evidence="10">
        <text>N-terminal L-seryl-[histone H2A] + acetyl-CoA = N-terminal N(alpha)-acetyl-L-seryl-[histone H2A] + CoA + H(+)</text>
        <dbReference type="Rhea" id="RHEA:50600"/>
        <dbReference type="Rhea" id="RHEA-COMP:12742"/>
        <dbReference type="Rhea" id="RHEA-COMP:12744"/>
        <dbReference type="ChEBI" id="CHEBI:15378"/>
        <dbReference type="ChEBI" id="CHEBI:57287"/>
        <dbReference type="ChEBI" id="CHEBI:57288"/>
        <dbReference type="ChEBI" id="CHEBI:64738"/>
        <dbReference type="ChEBI" id="CHEBI:83690"/>
        <dbReference type="EC" id="2.3.1.257"/>
    </reaction>
</comment>
<dbReference type="CDD" id="cd04301">
    <property type="entry name" value="NAT_SF"/>
    <property type="match status" value="1"/>
</dbReference>
<dbReference type="GO" id="GO:0005634">
    <property type="term" value="C:nucleus"/>
    <property type="evidence" value="ECO:0007669"/>
    <property type="project" value="UniProtKB-SubCell"/>
</dbReference>
<dbReference type="AlphaFoldDB" id="A0A0F7SFS1"/>
<evidence type="ECO:0000256" key="3">
    <source>
        <dbReference type="ARBA" id="ARBA00008870"/>
    </source>
</evidence>
<dbReference type="PROSITE" id="PS51186">
    <property type="entry name" value="GNAT"/>
    <property type="match status" value="1"/>
</dbReference>
<dbReference type="Gene3D" id="3.40.630.30">
    <property type="match status" value="1"/>
</dbReference>
<keyword evidence="8" id="KW-0539">Nucleus</keyword>
<reference evidence="13" key="1">
    <citation type="submission" date="2014-08" db="EMBL/GenBank/DDBJ databases">
        <authorList>
            <person name="Sharma Rahul"/>
            <person name="Thines Marco"/>
        </authorList>
    </citation>
    <scope>NUCLEOTIDE SEQUENCE</scope>
</reference>
<name>A0A0F7SFS1_PHARH</name>
<dbReference type="EC" id="2.3.1.257" evidence="4"/>
<protein>
    <recommendedName>
        <fullName evidence="5">N-alpha-acetyltransferase 40</fullName>
        <ecNumber evidence="4">2.3.1.257</ecNumber>
    </recommendedName>
</protein>
<dbReference type="GO" id="GO:1990189">
    <property type="term" value="F:protein N-terminal-serine acetyltransferase activity"/>
    <property type="evidence" value="ECO:0007669"/>
    <property type="project" value="UniProtKB-EC"/>
</dbReference>
<evidence type="ECO:0000256" key="5">
    <source>
        <dbReference type="ARBA" id="ARBA00015043"/>
    </source>
</evidence>
<dbReference type="GO" id="GO:0043998">
    <property type="term" value="F:histone H2A acetyltransferase activity"/>
    <property type="evidence" value="ECO:0007669"/>
    <property type="project" value="InterPro"/>
</dbReference>
<evidence type="ECO:0000256" key="8">
    <source>
        <dbReference type="ARBA" id="ARBA00023242"/>
    </source>
</evidence>
<dbReference type="Pfam" id="PF00583">
    <property type="entry name" value="Acetyltransf_1"/>
    <property type="match status" value="1"/>
</dbReference>